<dbReference type="PRINTS" id="PR00455">
    <property type="entry name" value="HTHTETR"/>
</dbReference>
<evidence type="ECO:0000259" key="3">
    <source>
        <dbReference type="PROSITE" id="PS50977"/>
    </source>
</evidence>
<evidence type="ECO:0000313" key="5">
    <source>
        <dbReference type="Proteomes" id="UP000287171"/>
    </source>
</evidence>
<keyword evidence="5" id="KW-1185">Reference proteome</keyword>
<gene>
    <name evidence="4" type="ORF">KDA_70740</name>
</gene>
<dbReference type="InterPro" id="IPR009057">
    <property type="entry name" value="Homeodomain-like_sf"/>
</dbReference>
<feature type="DNA-binding region" description="H-T-H motif" evidence="2">
    <location>
        <begin position="37"/>
        <end position="56"/>
    </location>
</feature>
<dbReference type="GO" id="GO:0003677">
    <property type="term" value="F:DNA binding"/>
    <property type="evidence" value="ECO:0007669"/>
    <property type="project" value="UniProtKB-UniRule"/>
</dbReference>
<dbReference type="Proteomes" id="UP000287171">
    <property type="component" value="Unassembled WGS sequence"/>
</dbReference>
<dbReference type="InterPro" id="IPR050624">
    <property type="entry name" value="HTH-type_Tx_Regulator"/>
</dbReference>
<sequence length="199" mass="22701">MDKTPDLIQELMVAARRKQILDAATQVFAEKGFHRATIKEIARVAGIADGTIYTYFASKDEVLLAVLDRLNETTERKQQFVLGDEQDLKAFFRAYLRQRMALLWPNAEVFRAVLPELLVNAELRKQYYEQVLAPTIAVGEQFFQGQNEQIQINIPLTVRAIAGTLLGLLLLQLMGDEVLTEQWEELPDVLTTLFFDKIS</sequence>
<dbReference type="InterPro" id="IPR001647">
    <property type="entry name" value="HTH_TetR"/>
</dbReference>
<dbReference type="AlphaFoldDB" id="A0A402BJS5"/>
<dbReference type="EMBL" id="BIFT01000002">
    <property type="protein sequence ID" value="GCE31590.1"/>
    <property type="molecule type" value="Genomic_DNA"/>
</dbReference>
<dbReference type="Gene3D" id="1.10.357.10">
    <property type="entry name" value="Tetracycline Repressor, domain 2"/>
    <property type="match status" value="1"/>
</dbReference>
<dbReference type="PROSITE" id="PS01081">
    <property type="entry name" value="HTH_TETR_1"/>
    <property type="match status" value="1"/>
</dbReference>
<name>A0A402BJS5_9CHLR</name>
<dbReference type="PROSITE" id="PS50977">
    <property type="entry name" value="HTH_TETR_2"/>
    <property type="match status" value="1"/>
</dbReference>
<dbReference type="PANTHER" id="PTHR43479">
    <property type="entry name" value="ACREF/ENVCD OPERON REPRESSOR-RELATED"/>
    <property type="match status" value="1"/>
</dbReference>
<keyword evidence="1 2" id="KW-0238">DNA-binding</keyword>
<dbReference type="SUPFAM" id="SSF46689">
    <property type="entry name" value="Homeodomain-like"/>
    <property type="match status" value="1"/>
</dbReference>
<dbReference type="PANTHER" id="PTHR43479:SF11">
    <property type="entry name" value="ACREF_ENVCD OPERON REPRESSOR-RELATED"/>
    <property type="match status" value="1"/>
</dbReference>
<reference evidence="5" key="1">
    <citation type="submission" date="2018-12" db="EMBL/GenBank/DDBJ databases">
        <title>Tengunoibacter tsumagoiensis gen. nov., sp. nov., Dictyobacter kobayashii sp. nov., D. alpinus sp. nov., and D. joshuensis sp. nov. and description of Dictyobacteraceae fam. nov. within the order Ktedonobacterales isolated from Tengu-no-mugimeshi.</title>
        <authorList>
            <person name="Wang C.M."/>
            <person name="Zheng Y."/>
            <person name="Sakai Y."/>
            <person name="Toyoda A."/>
            <person name="Minakuchi Y."/>
            <person name="Abe K."/>
            <person name="Yokota A."/>
            <person name="Yabe S."/>
        </authorList>
    </citation>
    <scope>NUCLEOTIDE SEQUENCE [LARGE SCALE GENOMIC DNA]</scope>
    <source>
        <strain evidence="5">Uno16</strain>
    </source>
</reference>
<dbReference type="OrthoDB" id="9780824at2"/>
<organism evidence="4 5">
    <name type="scientific">Dictyobacter alpinus</name>
    <dbReference type="NCBI Taxonomy" id="2014873"/>
    <lineage>
        <taxon>Bacteria</taxon>
        <taxon>Bacillati</taxon>
        <taxon>Chloroflexota</taxon>
        <taxon>Ktedonobacteria</taxon>
        <taxon>Ktedonobacterales</taxon>
        <taxon>Dictyobacteraceae</taxon>
        <taxon>Dictyobacter</taxon>
    </lineage>
</organism>
<dbReference type="Pfam" id="PF00440">
    <property type="entry name" value="TetR_N"/>
    <property type="match status" value="1"/>
</dbReference>
<dbReference type="RefSeq" id="WP_126631539.1">
    <property type="nucleotide sequence ID" value="NZ_BIFT01000002.1"/>
</dbReference>
<dbReference type="InterPro" id="IPR023772">
    <property type="entry name" value="DNA-bd_HTH_TetR-type_CS"/>
</dbReference>
<accession>A0A402BJS5</accession>
<evidence type="ECO:0000256" key="1">
    <source>
        <dbReference type="ARBA" id="ARBA00023125"/>
    </source>
</evidence>
<comment type="caution">
    <text evidence="4">The sequence shown here is derived from an EMBL/GenBank/DDBJ whole genome shotgun (WGS) entry which is preliminary data.</text>
</comment>
<proteinExistence type="predicted"/>
<feature type="domain" description="HTH tetR-type" evidence="3">
    <location>
        <begin position="14"/>
        <end position="74"/>
    </location>
</feature>
<evidence type="ECO:0000313" key="4">
    <source>
        <dbReference type="EMBL" id="GCE31590.1"/>
    </source>
</evidence>
<evidence type="ECO:0000256" key="2">
    <source>
        <dbReference type="PROSITE-ProRule" id="PRU00335"/>
    </source>
</evidence>
<protein>
    <submittedName>
        <fullName evidence="4">TetR family transcriptional regulator</fullName>
    </submittedName>
</protein>